<gene>
    <name evidence="1" type="primary">PARPA_13663.1 scaffold 47024</name>
</gene>
<evidence type="ECO:0000313" key="1">
    <source>
        <dbReference type="EMBL" id="CEP19348.1"/>
    </source>
</evidence>
<accession>A0A0B7NVM0</accession>
<keyword evidence="2" id="KW-1185">Reference proteome</keyword>
<organism evidence="1 2">
    <name type="scientific">Parasitella parasitica</name>
    <dbReference type="NCBI Taxonomy" id="35722"/>
    <lineage>
        <taxon>Eukaryota</taxon>
        <taxon>Fungi</taxon>
        <taxon>Fungi incertae sedis</taxon>
        <taxon>Mucoromycota</taxon>
        <taxon>Mucoromycotina</taxon>
        <taxon>Mucoromycetes</taxon>
        <taxon>Mucorales</taxon>
        <taxon>Mucorineae</taxon>
        <taxon>Mucoraceae</taxon>
        <taxon>Parasitella</taxon>
    </lineage>
</organism>
<dbReference type="AlphaFoldDB" id="A0A0B7NVM0"/>
<proteinExistence type="predicted"/>
<name>A0A0B7NVM0_9FUNG</name>
<dbReference type="Proteomes" id="UP000054107">
    <property type="component" value="Unassembled WGS sequence"/>
</dbReference>
<evidence type="ECO:0000313" key="2">
    <source>
        <dbReference type="Proteomes" id="UP000054107"/>
    </source>
</evidence>
<reference evidence="1 2" key="1">
    <citation type="submission" date="2014-09" db="EMBL/GenBank/DDBJ databases">
        <authorList>
            <person name="Ellenberger Sabrina"/>
        </authorList>
    </citation>
    <scope>NUCLEOTIDE SEQUENCE [LARGE SCALE GENOMIC DNA]</scope>
    <source>
        <strain evidence="1 2">CBS 412.66</strain>
    </source>
</reference>
<dbReference type="EMBL" id="LN734024">
    <property type="protein sequence ID" value="CEP19348.1"/>
    <property type="molecule type" value="Genomic_DNA"/>
</dbReference>
<dbReference type="OrthoDB" id="2244979at2759"/>
<sequence length="427" mass="49000">MSGSNPSLHNITRAIDAIEEASIGTAIYNAETQSYVISEARKRRRQIEDEEEQNEQLVNSNNNRLVDGSDEISVVGHELSLMQITRTFGLSVYNKGFKAATPFQRNLMELCLNSIVDIDSNQLFKILDIGPEAHKALKIVYKNESLVMPALSDYLVGLFRQSEKLDGTKKRQHFVCASFDSYHDDKKRLEIIGSIYKNLTTRKKILESWRTLSEWSSIVKIWSDLFEVAFEETNVELIWGDTLNDKLKVDLRLCLRYENKDYDIANIEFKKNSKNRNLVVEDEVKVLIEGKSIANKLVNIYNMDFEESKKIKVLTGQIVGLRGMLKELTIVAPGAYVAQSFGKTIKYPISDDKLKLFVEQGLQLIFVFKDHVVREAERLKSRLTEEDNGFGSQSTDEDQGFLKNVWRVKKDAKKFPPVHEDIFQKLI</sequence>
<protein>
    <submittedName>
        <fullName evidence="1">Uncharacterized protein</fullName>
    </submittedName>
</protein>